<dbReference type="AlphaFoldDB" id="A0A397J8K3"/>
<keyword evidence="4" id="KW-1185">Reference proteome</keyword>
<feature type="transmembrane region" description="Helical" evidence="2">
    <location>
        <begin position="102"/>
        <end position="122"/>
    </location>
</feature>
<feature type="transmembrane region" description="Helical" evidence="2">
    <location>
        <begin position="167"/>
        <end position="186"/>
    </location>
</feature>
<feature type="region of interest" description="Disordered" evidence="1">
    <location>
        <begin position="46"/>
        <end position="88"/>
    </location>
</feature>
<name>A0A397J8K3_9GLOM</name>
<feature type="compositionally biased region" description="Basic and acidic residues" evidence="1">
    <location>
        <begin position="74"/>
        <end position="88"/>
    </location>
</feature>
<evidence type="ECO:0000313" key="4">
    <source>
        <dbReference type="Proteomes" id="UP000266861"/>
    </source>
</evidence>
<organism evidence="3 4">
    <name type="scientific">Diversispora epigaea</name>
    <dbReference type="NCBI Taxonomy" id="1348612"/>
    <lineage>
        <taxon>Eukaryota</taxon>
        <taxon>Fungi</taxon>
        <taxon>Fungi incertae sedis</taxon>
        <taxon>Mucoromycota</taxon>
        <taxon>Glomeromycotina</taxon>
        <taxon>Glomeromycetes</taxon>
        <taxon>Diversisporales</taxon>
        <taxon>Diversisporaceae</taxon>
        <taxon>Diversispora</taxon>
    </lineage>
</organism>
<evidence type="ECO:0000256" key="2">
    <source>
        <dbReference type="SAM" id="Phobius"/>
    </source>
</evidence>
<keyword evidence="2" id="KW-0472">Membrane</keyword>
<evidence type="ECO:0000313" key="3">
    <source>
        <dbReference type="EMBL" id="RHZ81333.1"/>
    </source>
</evidence>
<keyword evidence="2" id="KW-0812">Transmembrane</keyword>
<dbReference type="EMBL" id="PQFF01000113">
    <property type="protein sequence ID" value="RHZ81333.1"/>
    <property type="molecule type" value="Genomic_DNA"/>
</dbReference>
<feature type="transmembrane region" description="Helical" evidence="2">
    <location>
        <begin position="331"/>
        <end position="351"/>
    </location>
</feature>
<proteinExistence type="predicted"/>
<dbReference type="Proteomes" id="UP000266861">
    <property type="component" value="Unassembled WGS sequence"/>
</dbReference>
<accession>A0A397J8K3</accession>
<gene>
    <name evidence="3" type="ORF">Glove_121g68</name>
</gene>
<protein>
    <submittedName>
        <fullName evidence="3">Uncharacterized protein</fullName>
    </submittedName>
</protein>
<feature type="transmembrane region" description="Helical" evidence="2">
    <location>
        <begin position="238"/>
        <end position="256"/>
    </location>
</feature>
<evidence type="ECO:0000256" key="1">
    <source>
        <dbReference type="SAM" id="MobiDB-lite"/>
    </source>
</evidence>
<reference evidence="3 4" key="1">
    <citation type="submission" date="2018-08" db="EMBL/GenBank/DDBJ databases">
        <title>Genome and evolution of the arbuscular mycorrhizal fungus Diversispora epigaea (formerly Glomus versiforme) and its bacterial endosymbionts.</title>
        <authorList>
            <person name="Sun X."/>
            <person name="Fei Z."/>
            <person name="Harrison M."/>
        </authorList>
    </citation>
    <scope>NUCLEOTIDE SEQUENCE [LARGE SCALE GENOMIC DNA]</scope>
    <source>
        <strain evidence="3 4">IT104</strain>
    </source>
</reference>
<keyword evidence="2" id="KW-1133">Transmembrane helix</keyword>
<comment type="caution">
    <text evidence="3">The sequence shown here is derived from an EMBL/GenBank/DDBJ whole genome shotgun (WGS) entry which is preliminary data.</text>
</comment>
<feature type="transmembrane region" description="Helical" evidence="2">
    <location>
        <begin position="134"/>
        <end position="155"/>
    </location>
</feature>
<feature type="compositionally biased region" description="Low complexity" evidence="1">
    <location>
        <begin position="53"/>
        <end position="73"/>
    </location>
</feature>
<sequence length="384" mass="44581">MAIESPKPVDNMNNNTTKYLENINYCKKGFSLNQRIPSKNSKYRAPKFKKNEAPQNNNNNNNEKKTTFPPNKNNQEKPQRTSPFDGKDVPLMKYDQKINTSYTPFTLFVHLTIIFQHLYTLYLTPSTTISPKRITSFTQLVYVTTTCFHIATLLANLFKKCQVEKVFVLYGTWVIWSGWAMCLWLINPEVRPDPLLPRTLTTGSTRGFYYINGNGTIVLYDFEAFIQPMDVSPFLMHGKWTSTTLPILSFFLLLAIRRNHWGLLTWEHLVVLESTNSLKYYRTWCIAGAGAGWILLWEAIKFWCHVPFAYTSSTDENIIFYRTDITRFPGLFNILLICFVSGLFMICWWSFWTFQYKGVVWKKELKEGVVVWSSNGLIQVGGVC</sequence>
<dbReference type="OrthoDB" id="2230209at2759"/>